<name>A0A8X6PEY1_NEPPI</name>
<feature type="compositionally biased region" description="Basic and acidic residues" evidence="1">
    <location>
        <begin position="1"/>
        <end position="17"/>
    </location>
</feature>
<organism evidence="2 3">
    <name type="scientific">Nephila pilipes</name>
    <name type="common">Giant wood spider</name>
    <name type="synonym">Nephila maculata</name>
    <dbReference type="NCBI Taxonomy" id="299642"/>
    <lineage>
        <taxon>Eukaryota</taxon>
        <taxon>Metazoa</taxon>
        <taxon>Ecdysozoa</taxon>
        <taxon>Arthropoda</taxon>
        <taxon>Chelicerata</taxon>
        <taxon>Arachnida</taxon>
        <taxon>Araneae</taxon>
        <taxon>Araneomorphae</taxon>
        <taxon>Entelegynae</taxon>
        <taxon>Araneoidea</taxon>
        <taxon>Nephilidae</taxon>
        <taxon>Nephila</taxon>
    </lineage>
</organism>
<gene>
    <name evidence="2" type="ORF">NPIL_161941</name>
</gene>
<feature type="region of interest" description="Disordered" evidence="1">
    <location>
        <begin position="1"/>
        <end position="23"/>
    </location>
</feature>
<evidence type="ECO:0000256" key="1">
    <source>
        <dbReference type="SAM" id="MobiDB-lite"/>
    </source>
</evidence>
<comment type="caution">
    <text evidence="2">The sequence shown here is derived from an EMBL/GenBank/DDBJ whole genome shotgun (WGS) entry which is preliminary data.</text>
</comment>
<evidence type="ECO:0000313" key="3">
    <source>
        <dbReference type="Proteomes" id="UP000887013"/>
    </source>
</evidence>
<protein>
    <submittedName>
        <fullName evidence="2">Uncharacterized protein</fullName>
    </submittedName>
</protein>
<dbReference type="Proteomes" id="UP000887013">
    <property type="component" value="Unassembled WGS sequence"/>
</dbReference>
<sequence length="77" mass="8700">MSDLLRIDNGSKHHDAKSAQPTTLYTENKTRNACEHCPHSHVQEQCSVMLNRLFEKSKLKYQSYFSYQAGAVAAIGN</sequence>
<evidence type="ECO:0000313" key="2">
    <source>
        <dbReference type="EMBL" id="GFT66891.1"/>
    </source>
</evidence>
<keyword evidence="3" id="KW-1185">Reference proteome</keyword>
<accession>A0A8X6PEY1</accession>
<proteinExistence type="predicted"/>
<dbReference type="AlphaFoldDB" id="A0A8X6PEY1"/>
<reference evidence="2" key="1">
    <citation type="submission" date="2020-08" db="EMBL/GenBank/DDBJ databases">
        <title>Multicomponent nature underlies the extraordinary mechanical properties of spider dragline silk.</title>
        <authorList>
            <person name="Kono N."/>
            <person name="Nakamura H."/>
            <person name="Mori M."/>
            <person name="Yoshida Y."/>
            <person name="Ohtoshi R."/>
            <person name="Malay A.D."/>
            <person name="Moran D.A.P."/>
            <person name="Tomita M."/>
            <person name="Numata K."/>
            <person name="Arakawa K."/>
        </authorList>
    </citation>
    <scope>NUCLEOTIDE SEQUENCE</scope>
</reference>
<dbReference type="EMBL" id="BMAW01069004">
    <property type="protein sequence ID" value="GFT66891.1"/>
    <property type="molecule type" value="Genomic_DNA"/>
</dbReference>